<dbReference type="OrthoDB" id="9993042at2"/>
<keyword evidence="3" id="KW-1185">Reference proteome</keyword>
<dbReference type="AlphaFoldDB" id="A0A5S9R483"/>
<evidence type="ECO:0000313" key="3">
    <source>
        <dbReference type="Proteomes" id="UP000430146"/>
    </source>
</evidence>
<gene>
    <name evidence="2" type="ORF">AELLOGFF_05187</name>
</gene>
<feature type="region of interest" description="Disordered" evidence="1">
    <location>
        <begin position="250"/>
        <end position="290"/>
    </location>
</feature>
<dbReference type="Proteomes" id="UP000430146">
    <property type="component" value="Unassembled WGS sequence"/>
</dbReference>
<proteinExistence type="predicted"/>
<feature type="compositionally biased region" description="Basic residues" evidence="1">
    <location>
        <begin position="279"/>
        <end position="290"/>
    </location>
</feature>
<evidence type="ECO:0000256" key="1">
    <source>
        <dbReference type="SAM" id="MobiDB-lite"/>
    </source>
</evidence>
<protein>
    <submittedName>
        <fullName evidence="2">Uncharacterized protein</fullName>
    </submittedName>
</protein>
<sequence length="290" mass="31631">MNPVSTAKQISRWTNLGIELPDELTAALDRFEALQYVEVGHRPTFDLESVTAENAEEKVREFAKVLANHIPMRLEDGVSASVLESSKSWALNAAAIALKRTAAQSVPQIIDALEPEFEEHAEAYAEAALALPETITSDTLVKAGPDALAAYGVAKEEAAYIGGISSWISQTSDITGVRSTENFLNVVKRPRMRCSSPSSTKRTCRTTPTGLSPRSSRSTSPPHVSEFLSGSTFLVKRPVSARTSNWRCSLSRSVRPASSTPDEQDIRGMVGDPWGSLRGSRHRERRHALD</sequence>
<reference evidence="2 3" key="1">
    <citation type="submission" date="2019-11" db="EMBL/GenBank/DDBJ databases">
        <authorList>
            <person name="Holert J."/>
        </authorList>
    </citation>
    <scope>NUCLEOTIDE SEQUENCE [LARGE SCALE GENOMIC DNA]</scope>
    <source>
        <strain evidence="2">BC8_1</strain>
    </source>
</reference>
<name>A0A5S9R483_MYCVN</name>
<accession>A0A5S9R483</accession>
<dbReference type="EMBL" id="CACSIP010000030">
    <property type="protein sequence ID" value="CAA0127420.1"/>
    <property type="molecule type" value="Genomic_DNA"/>
</dbReference>
<evidence type="ECO:0000313" key="2">
    <source>
        <dbReference type="EMBL" id="CAA0127420.1"/>
    </source>
</evidence>
<organism evidence="2 3">
    <name type="scientific">Mycolicibacterium vanbaalenii</name>
    <name type="common">Mycobacterium vanbaalenii</name>
    <dbReference type="NCBI Taxonomy" id="110539"/>
    <lineage>
        <taxon>Bacteria</taxon>
        <taxon>Bacillati</taxon>
        <taxon>Actinomycetota</taxon>
        <taxon>Actinomycetes</taxon>
        <taxon>Mycobacteriales</taxon>
        <taxon>Mycobacteriaceae</taxon>
        <taxon>Mycolicibacterium</taxon>
    </lineage>
</organism>
<feature type="compositionally biased region" description="Polar residues" evidence="1">
    <location>
        <begin position="250"/>
        <end position="261"/>
    </location>
</feature>
<feature type="region of interest" description="Disordered" evidence="1">
    <location>
        <begin position="193"/>
        <end position="224"/>
    </location>
</feature>
<feature type="compositionally biased region" description="Low complexity" evidence="1">
    <location>
        <begin position="205"/>
        <end position="222"/>
    </location>
</feature>